<evidence type="ECO:0000256" key="11">
    <source>
        <dbReference type="ARBA" id="ARBA00083107"/>
    </source>
</evidence>
<dbReference type="InterPro" id="IPR036155">
    <property type="entry name" value="Crypto/Photolyase_N_sf"/>
</dbReference>
<dbReference type="InterPro" id="IPR036134">
    <property type="entry name" value="Crypto/Photolyase_FAD-like_sf"/>
</dbReference>
<keyword evidence="6 12" id="KW-0274">FAD</keyword>
<feature type="binding site" evidence="12">
    <location>
        <position position="223"/>
    </location>
    <ligand>
        <name>FAD</name>
        <dbReference type="ChEBI" id="CHEBI:57692"/>
    </ligand>
</feature>
<evidence type="ECO:0000256" key="3">
    <source>
        <dbReference type="ARBA" id="ARBA00013149"/>
    </source>
</evidence>
<dbReference type="EC" id="4.1.99.3" evidence="3"/>
<feature type="site" description="Electron transfer via tryptophanyl radical" evidence="13">
    <location>
        <position position="360"/>
    </location>
</feature>
<evidence type="ECO:0000256" key="1">
    <source>
        <dbReference type="ARBA" id="ARBA00001932"/>
    </source>
</evidence>
<dbReference type="Pfam" id="PF00875">
    <property type="entry name" value="DNA_photolyase"/>
    <property type="match status" value="1"/>
</dbReference>
<feature type="site" description="Electron transfer via tryptophanyl radical" evidence="13">
    <location>
        <position position="306"/>
    </location>
</feature>
<dbReference type="Proteomes" id="UP000318148">
    <property type="component" value="Unassembled WGS sequence"/>
</dbReference>
<reference evidence="16 17" key="1">
    <citation type="submission" date="2019-02" db="EMBL/GenBank/DDBJ databases">
        <title>Prokaryotic population dynamics and viral predation in marine succession experiment using metagenomics: the confinement effect.</title>
        <authorList>
            <person name="Haro-Moreno J.M."/>
            <person name="Rodriguez-Valera F."/>
            <person name="Lopez-Perez M."/>
        </authorList>
    </citation>
    <scope>NUCLEOTIDE SEQUENCE [LARGE SCALE GENOMIC DNA]</scope>
    <source>
        <strain evidence="16">MED-G169</strain>
    </source>
</reference>
<dbReference type="InterPro" id="IPR006050">
    <property type="entry name" value="DNA_photolyase_N"/>
</dbReference>
<dbReference type="SUPFAM" id="SSF48173">
    <property type="entry name" value="Cryptochrome/photolyase FAD-binding domain"/>
    <property type="match status" value="1"/>
</dbReference>
<dbReference type="FunFam" id="1.10.579.10:FF:000003">
    <property type="entry name" value="Deoxyribodipyrimidine photo-lyase"/>
    <property type="match status" value="1"/>
</dbReference>
<dbReference type="SUPFAM" id="SSF52425">
    <property type="entry name" value="Cryptochrome/photolyase, N-terminal domain"/>
    <property type="match status" value="1"/>
</dbReference>
<comment type="cofactor">
    <cofactor evidence="12">
        <name>FAD</name>
        <dbReference type="ChEBI" id="CHEBI:57692"/>
    </cofactor>
    <text evidence="12">Binds 1 FAD per subunit.</text>
</comment>
<protein>
    <recommendedName>
        <fullName evidence="4">Deoxyribodipyrimidine photo-lyase</fullName>
        <ecNumber evidence="3">4.1.99.3</ecNumber>
    </recommendedName>
    <alternativeName>
        <fullName evidence="8">DNA photolyase</fullName>
    </alternativeName>
    <alternativeName>
        <fullName evidence="11">Photoreactivating enzyme</fullName>
    </alternativeName>
</protein>
<dbReference type="GO" id="GO:0003677">
    <property type="term" value="F:DNA binding"/>
    <property type="evidence" value="ECO:0007669"/>
    <property type="project" value="TreeGrafter"/>
</dbReference>
<sequence>MDKSKVSVLWFRQDLRIADNPALIEACKDGSIVPIYILDDKSAGDWKYGAASRWFLFEALTDLNKLLDNQLLFFEGDASEVLIDIVKEVGAESVYWNRCYEPWAIERDSRIKKSLKALNISVQSFNSSLLWEPWAVLKKDGTPYKVFTPFYRKGCLVSSAPRMPLEIPSNINCVAFEGSKSLSELGLRPKNNWYKKFENIWDVSSDGVAAKLRGFLDEGLDVYREGRNFPSKKYVSALSPYLRFGMISPNMVWYAAISEKTSKSEDRNLDTFLSELGWREFSYYLLYHFPQLPSQNLQSKFDAFPWHKDPDDMLEIWEKGLTGYPLVDAGMRELYQTGYMHNRLRMVVGSFLVKNLLIDWREGEKWFWDCLVDADLASNSAGWQWIAGCGADAAPYFRIFNPITQSEKFDSEGAYIRKYVPELSKLPSKYIHAPWQAPEEILKDNNVELGVTYPLPIVDIKESRQAALEAFSRTKLQVQA</sequence>
<dbReference type="Gene3D" id="3.40.50.620">
    <property type="entry name" value="HUPs"/>
    <property type="match status" value="1"/>
</dbReference>
<evidence type="ECO:0000256" key="4">
    <source>
        <dbReference type="ARBA" id="ARBA00014046"/>
    </source>
</evidence>
<feature type="binding site" evidence="12">
    <location>
        <position position="272"/>
    </location>
    <ligand>
        <name>FAD</name>
        <dbReference type="ChEBI" id="CHEBI:57692"/>
    </ligand>
</feature>
<accession>A0A520LPJ2</accession>
<feature type="site" description="Electron transfer via tryptophanyl radical" evidence="13">
    <location>
        <position position="383"/>
    </location>
</feature>
<dbReference type="PRINTS" id="PR00147">
    <property type="entry name" value="DNAPHOTLYASE"/>
</dbReference>
<dbReference type="EMBL" id="SHBO01000001">
    <property type="protein sequence ID" value="RZO08903.1"/>
    <property type="molecule type" value="Genomic_DNA"/>
</dbReference>
<comment type="function">
    <text evidence="10">Involved in repair of UV radiation-induced DNA damage. Catalyzes the light-dependent monomerization (300-600 nm) of cyclobutyl pyrimidine dimers (in cis-syn configuration), which are formed between adjacent bases on the same DNA strand upon exposure to ultraviolet radiation.</text>
</comment>
<keyword evidence="5 12" id="KW-0285">Flavoprotein</keyword>
<gene>
    <name evidence="16" type="ORF">EVB02_00180</name>
</gene>
<dbReference type="Pfam" id="PF03441">
    <property type="entry name" value="FAD_binding_7"/>
    <property type="match status" value="1"/>
</dbReference>
<evidence type="ECO:0000256" key="9">
    <source>
        <dbReference type="ARBA" id="ARBA00033999"/>
    </source>
</evidence>
<dbReference type="GO" id="GO:0000719">
    <property type="term" value="P:photoreactive repair"/>
    <property type="evidence" value="ECO:0007669"/>
    <property type="project" value="UniProtKB-ARBA"/>
</dbReference>
<comment type="cofactor">
    <cofactor evidence="1">
        <name>(6R)-5,10-methylene-5,6,7,8-tetrahydrofolate</name>
        <dbReference type="ChEBI" id="CHEBI:15636"/>
    </cofactor>
</comment>
<evidence type="ECO:0000256" key="13">
    <source>
        <dbReference type="PIRSR" id="PIRSR602081-2"/>
    </source>
</evidence>
<evidence type="ECO:0000256" key="7">
    <source>
        <dbReference type="ARBA" id="ARBA00022991"/>
    </source>
</evidence>
<comment type="similarity">
    <text evidence="14">Belongs to the DNA photolyase family.</text>
</comment>
<dbReference type="PANTHER" id="PTHR11455:SF9">
    <property type="entry name" value="CRYPTOCHROME CIRCADIAN CLOCK 5 ISOFORM X1"/>
    <property type="match status" value="1"/>
</dbReference>
<dbReference type="PANTHER" id="PTHR11455">
    <property type="entry name" value="CRYPTOCHROME"/>
    <property type="match status" value="1"/>
</dbReference>
<organism evidence="16 17">
    <name type="scientific">SAR92 clade bacterium</name>
    <dbReference type="NCBI Taxonomy" id="2315479"/>
    <lineage>
        <taxon>Bacteria</taxon>
        <taxon>Pseudomonadati</taxon>
        <taxon>Pseudomonadota</taxon>
        <taxon>Gammaproteobacteria</taxon>
        <taxon>Cellvibrionales</taxon>
        <taxon>Porticoccaceae</taxon>
        <taxon>SAR92 clade</taxon>
    </lineage>
</organism>
<dbReference type="GO" id="GO:0071949">
    <property type="term" value="F:FAD binding"/>
    <property type="evidence" value="ECO:0007669"/>
    <property type="project" value="TreeGrafter"/>
</dbReference>
<dbReference type="InterPro" id="IPR014729">
    <property type="entry name" value="Rossmann-like_a/b/a_fold"/>
</dbReference>
<evidence type="ECO:0000256" key="8">
    <source>
        <dbReference type="ARBA" id="ARBA00031671"/>
    </source>
</evidence>
<name>A0A520LPJ2_9GAMM</name>
<comment type="caution">
    <text evidence="16">The sequence shown here is derived from an EMBL/GenBank/DDBJ whole genome shotgun (WGS) entry which is preliminary data.</text>
</comment>
<dbReference type="Gene3D" id="1.10.579.10">
    <property type="entry name" value="DNA Cyclobutane Dipyrimidine Photolyase, subunit A, domain 3"/>
    <property type="match status" value="1"/>
</dbReference>
<dbReference type="PROSITE" id="PS00394">
    <property type="entry name" value="DNA_PHOTOLYASES_1_1"/>
    <property type="match status" value="1"/>
</dbReference>
<evidence type="ECO:0000259" key="15">
    <source>
        <dbReference type="PROSITE" id="PS51645"/>
    </source>
</evidence>
<evidence type="ECO:0000256" key="14">
    <source>
        <dbReference type="RuleBase" id="RU004182"/>
    </source>
</evidence>
<proteinExistence type="inferred from homology"/>
<dbReference type="AlphaFoldDB" id="A0A520LPJ2"/>
<evidence type="ECO:0000313" key="17">
    <source>
        <dbReference type="Proteomes" id="UP000318148"/>
    </source>
</evidence>
<evidence type="ECO:0000256" key="10">
    <source>
        <dbReference type="ARBA" id="ARBA00059220"/>
    </source>
</evidence>
<keyword evidence="16" id="KW-0456">Lyase</keyword>
<comment type="similarity">
    <text evidence="2">Belongs to the DNA photolyase class-1 family.</text>
</comment>
<dbReference type="GO" id="GO:0003904">
    <property type="term" value="F:deoxyribodipyrimidine photo-lyase activity"/>
    <property type="evidence" value="ECO:0007669"/>
    <property type="project" value="UniProtKB-EC"/>
</dbReference>
<keyword evidence="7 14" id="KW-0157">Chromophore</keyword>
<dbReference type="PROSITE" id="PS51645">
    <property type="entry name" value="PHR_CRY_ALPHA_BETA"/>
    <property type="match status" value="1"/>
</dbReference>
<evidence type="ECO:0000256" key="2">
    <source>
        <dbReference type="ARBA" id="ARBA00005862"/>
    </source>
</evidence>
<evidence type="ECO:0000313" key="16">
    <source>
        <dbReference type="EMBL" id="RZO08903.1"/>
    </source>
</evidence>
<feature type="binding site" evidence="12">
    <location>
        <begin position="373"/>
        <end position="375"/>
    </location>
    <ligand>
        <name>FAD</name>
        <dbReference type="ChEBI" id="CHEBI:57692"/>
    </ligand>
</feature>
<dbReference type="Gene3D" id="1.25.40.80">
    <property type="match status" value="1"/>
</dbReference>
<evidence type="ECO:0000256" key="6">
    <source>
        <dbReference type="ARBA" id="ARBA00022827"/>
    </source>
</evidence>
<dbReference type="InterPro" id="IPR018394">
    <property type="entry name" value="DNA_photolyase_1_CS_C"/>
</dbReference>
<evidence type="ECO:0000256" key="12">
    <source>
        <dbReference type="PIRSR" id="PIRSR602081-1"/>
    </source>
</evidence>
<comment type="catalytic activity">
    <reaction evidence="9">
        <text>cyclobutadipyrimidine (in DNA) = 2 pyrimidine residues (in DNA).</text>
        <dbReference type="EC" id="4.1.99.3"/>
    </reaction>
</comment>
<dbReference type="InterPro" id="IPR005101">
    <property type="entry name" value="Cryptochr/Photolyase_FAD-bd"/>
</dbReference>
<evidence type="ECO:0000256" key="5">
    <source>
        <dbReference type="ARBA" id="ARBA00022630"/>
    </source>
</evidence>
<feature type="domain" description="Photolyase/cryptochrome alpha/beta" evidence="15">
    <location>
        <begin position="5"/>
        <end position="130"/>
    </location>
</feature>
<dbReference type="InterPro" id="IPR002081">
    <property type="entry name" value="Cryptochrome/DNA_photolyase_1"/>
</dbReference>